<dbReference type="OrthoDB" id="9794155at2"/>
<dbReference type="Gene3D" id="3.40.30.10">
    <property type="entry name" value="Glutaredoxin"/>
    <property type="match status" value="1"/>
</dbReference>
<dbReference type="AlphaFoldDB" id="A0A4R9G6B9"/>
<dbReference type="InterPro" id="IPR036249">
    <property type="entry name" value="Thioredoxin-like_sf"/>
</dbReference>
<dbReference type="InterPro" id="IPR006504">
    <property type="entry name" value="Tscrpt_reg_Spx/MgsR"/>
</dbReference>
<dbReference type="Proteomes" id="UP000297453">
    <property type="component" value="Unassembled WGS sequence"/>
</dbReference>
<dbReference type="PANTHER" id="PTHR30041:SF8">
    <property type="entry name" value="PROTEIN YFFB"/>
    <property type="match status" value="1"/>
</dbReference>
<organism evidence="3 4">
    <name type="scientific">Leptospira semungkisensis</name>
    <dbReference type="NCBI Taxonomy" id="2484985"/>
    <lineage>
        <taxon>Bacteria</taxon>
        <taxon>Pseudomonadati</taxon>
        <taxon>Spirochaetota</taxon>
        <taxon>Spirochaetia</taxon>
        <taxon>Leptospirales</taxon>
        <taxon>Leptospiraceae</taxon>
        <taxon>Leptospira</taxon>
    </lineage>
</organism>
<dbReference type="RefSeq" id="WP_135584709.1">
    <property type="nucleotide sequence ID" value="NZ_RQEP01000005.1"/>
</dbReference>
<comment type="similarity">
    <text evidence="1 2">Belongs to the ArsC family.</text>
</comment>
<dbReference type="CDD" id="cd03036">
    <property type="entry name" value="ArsC_like"/>
    <property type="match status" value="1"/>
</dbReference>
<name>A0A4R9G6B9_9LEPT</name>
<dbReference type="NCBIfam" id="TIGR01617">
    <property type="entry name" value="arsC_related"/>
    <property type="match status" value="1"/>
</dbReference>
<accession>A0A4R9G6B9</accession>
<protein>
    <submittedName>
        <fullName evidence="3">Arsenate reductase family protein</fullName>
    </submittedName>
</protein>
<dbReference type="Pfam" id="PF03960">
    <property type="entry name" value="ArsC"/>
    <property type="match status" value="1"/>
</dbReference>
<dbReference type="InterPro" id="IPR006660">
    <property type="entry name" value="Arsenate_reductase-like"/>
</dbReference>
<evidence type="ECO:0000313" key="3">
    <source>
        <dbReference type="EMBL" id="TGK07148.1"/>
    </source>
</evidence>
<evidence type="ECO:0000313" key="4">
    <source>
        <dbReference type="Proteomes" id="UP000297453"/>
    </source>
</evidence>
<gene>
    <name evidence="3" type="ORF">EHO59_03300</name>
</gene>
<reference evidence="3" key="1">
    <citation type="journal article" date="2019" name="PLoS Negl. Trop. Dis.">
        <title>Revisiting the worldwide diversity of Leptospira species in the environment.</title>
        <authorList>
            <person name="Vincent A.T."/>
            <person name="Schiettekatte O."/>
            <person name="Bourhy P."/>
            <person name="Veyrier F.J."/>
            <person name="Picardeau M."/>
        </authorList>
    </citation>
    <scope>NUCLEOTIDE SEQUENCE [LARGE SCALE GENOMIC DNA]</scope>
    <source>
        <strain evidence="3">SSS9</strain>
    </source>
</reference>
<keyword evidence="4" id="KW-1185">Reference proteome</keyword>
<comment type="caution">
    <text evidence="3">The sequence shown here is derived from an EMBL/GenBank/DDBJ whole genome shotgun (WGS) entry which is preliminary data.</text>
</comment>
<proteinExistence type="inferred from homology"/>
<dbReference type="PANTHER" id="PTHR30041">
    <property type="entry name" value="ARSENATE REDUCTASE"/>
    <property type="match status" value="1"/>
</dbReference>
<evidence type="ECO:0000256" key="1">
    <source>
        <dbReference type="ARBA" id="ARBA00007198"/>
    </source>
</evidence>
<sequence>MKLKVYEYKNCSTCRNALKYLESKKIEFEKKAIRETPPTKAELKKMLGYLDGDSKRLFNTSGGDYKELGLKDKLAKMSLDEQFELLSQNGNLVKRPFVLGEGFGLIGFKEEEWKTALSKK</sequence>
<dbReference type="SUPFAM" id="SSF52833">
    <property type="entry name" value="Thioredoxin-like"/>
    <property type="match status" value="1"/>
</dbReference>
<dbReference type="PROSITE" id="PS51353">
    <property type="entry name" value="ARSC"/>
    <property type="match status" value="1"/>
</dbReference>
<evidence type="ECO:0000256" key="2">
    <source>
        <dbReference type="PROSITE-ProRule" id="PRU01282"/>
    </source>
</evidence>
<dbReference type="EMBL" id="RQEP01000005">
    <property type="protein sequence ID" value="TGK07148.1"/>
    <property type="molecule type" value="Genomic_DNA"/>
</dbReference>